<evidence type="ECO:0000259" key="3">
    <source>
        <dbReference type="Pfam" id="PF05532"/>
    </source>
</evidence>
<feature type="transmembrane region" description="Helical" evidence="2">
    <location>
        <begin position="63"/>
        <end position="81"/>
    </location>
</feature>
<comment type="similarity">
    <text evidence="1">Belongs to the UPF0337 (CsbD) family.</text>
</comment>
<dbReference type="Pfam" id="PF05532">
    <property type="entry name" value="CsbD"/>
    <property type="match status" value="1"/>
</dbReference>
<keyword evidence="2" id="KW-0472">Membrane</keyword>
<evidence type="ECO:0000313" key="4">
    <source>
        <dbReference type="EMBL" id="QDE40874.1"/>
    </source>
</evidence>
<keyword evidence="2" id="KW-0812">Transmembrane</keyword>
<organism evidence="4 5">
    <name type="scientific">Luteibacter pinisoli</name>
    <dbReference type="NCBI Taxonomy" id="2589080"/>
    <lineage>
        <taxon>Bacteria</taxon>
        <taxon>Pseudomonadati</taxon>
        <taxon>Pseudomonadota</taxon>
        <taxon>Gammaproteobacteria</taxon>
        <taxon>Lysobacterales</taxon>
        <taxon>Rhodanobacteraceae</taxon>
        <taxon>Luteibacter</taxon>
    </lineage>
</organism>
<dbReference type="Proteomes" id="UP000316093">
    <property type="component" value="Chromosome"/>
</dbReference>
<proteinExistence type="inferred from homology"/>
<dbReference type="RefSeq" id="WP_139984799.1">
    <property type="nucleotide sequence ID" value="NZ_CP041046.1"/>
</dbReference>
<protein>
    <submittedName>
        <fullName evidence="4">CsbD family protein</fullName>
    </submittedName>
</protein>
<keyword evidence="5" id="KW-1185">Reference proteome</keyword>
<dbReference type="Gene3D" id="1.10.1470.10">
    <property type="entry name" value="YjbJ"/>
    <property type="match status" value="1"/>
</dbReference>
<keyword evidence="2" id="KW-1133">Transmembrane helix</keyword>
<feature type="domain" description="CsbD-like" evidence="3">
    <location>
        <begin position="4"/>
        <end position="56"/>
    </location>
</feature>
<gene>
    <name evidence="4" type="ORF">FIV34_17495</name>
</gene>
<evidence type="ECO:0000256" key="2">
    <source>
        <dbReference type="SAM" id="Phobius"/>
    </source>
</evidence>
<sequence>MNEDQIRGAANTIGGRVQRAAGALTGDHGLEGEGAVREAAGRVQQKAGDAVDSVRDVVAHRPLGAILSGFGIGILVGLLIARRD</sequence>
<dbReference type="OrthoDB" id="8564562at2"/>
<evidence type="ECO:0000313" key="5">
    <source>
        <dbReference type="Proteomes" id="UP000316093"/>
    </source>
</evidence>
<evidence type="ECO:0000256" key="1">
    <source>
        <dbReference type="ARBA" id="ARBA00009129"/>
    </source>
</evidence>
<accession>A0A4Y5Z6R6</accession>
<dbReference type="InterPro" id="IPR036629">
    <property type="entry name" value="YjbJ_sf"/>
</dbReference>
<reference evidence="4 5" key="1">
    <citation type="submission" date="2019-06" db="EMBL/GenBank/DDBJ databases">
        <title>A complete genome sequence for Luteibacter pinisoli MAH-14.</title>
        <authorList>
            <person name="Baltrus D.A."/>
        </authorList>
    </citation>
    <scope>NUCLEOTIDE SEQUENCE [LARGE SCALE GENOMIC DNA]</scope>
    <source>
        <strain evidence="4 5">MAH-14</strain>
    </source>
</reference>
<name>A0A4Y5Z6R6_9GAMM</name>
<dbReference type="SUPFAM" id="SSF69047">
    <property type="entry name" value="Hypothetical protein YjbJ"/>
    <property type="match status" value="1"/>
</dbReference>
<dbReference type="InterPro" id="IPR008462">
    <property type="entry name" value="CsbD"/>
</dbReference>
<dbReference type="KEGG" id="lpy:FIV34_17495"/>
<dbReference type="EMBL" id="CP041046">
    <property type="protein sequence ID" value="QDE40874.1"/>
    <property type="molecule type" value="Genomic_DNA"/>
</dbReference>
<dbReference type="AlphaFoldDB" id="A0A4Y5Z6R6"/>